<evidence type="ECO:0000256" key="2">
    <source>
        <dbReference type="ARBA" id="ARBA00004735"/>
    </source>
</evidence>
<dbReference type="InterPro" id="IPR022417">
    <property type="entry name" value="Porphobilin_deaminase_N"/>
</dbReference>
<comment type="function">
    <text evidence="1">Tetrapolymerization of the monopyrrole PBG into the hydroxymethylbilane pre-uroporphyrinogen in several discrete steps.</text>
</comment>
<evidence type="ECO:0000259" key="9">
    <source>
        <dbReference type="Pfam" id="PF01379"/>
    </source>
</evidence>
<name>A0A9D1NKG8_9BACT</name>
<accession>A0A9D1NKG8</accession>
<sequence length="291" mass="30366">MPEAKRKIIIGTRGSPLALAQAELARAALAAAAPGVPAELKTFVTQGDRKLAWSLEKTGGKGLFTSELESALAAGEIDVAVHSGKDLPTALAAGTRLAGCLPRADARDVLVLREDAERSDGIPASIATGSPRRRAQARALFPDAEFSELRGSVSTRLKKIADGNAADATFLAAAGLARLGIAAFPGLKFVPLSLDAMVPAAAQAAIALQTRERDAAFFARACDAGTTLAVAVERAFLSALGEGCHTAFAVHFAGNRLRIFREDIGMRAFSFPAPAPEEIPAAVERVLREIF</sequence>
<dbReference type="AlphaFoldDB" id="A0A9D1NKG8"/>
<evidence type="ECO:0000256" key="3">
    <source>
        <dbReference type="ARBA" id="ARBA00005638"/>
    </source>
</evidence>
<dbReference type="PANTHER" id="PTHR11557">
    <property type="entry name" value="PORPHOBILINOGEN DEAMINASE"/>
    <property type="match status" value="1"/>
</dbReference>
<feature type="domain" description="Porphobilinogen deaminase N-terminal" evidence="9">
    <location>
        <begin position="8"/>
        <end position="216"/>
    </location>
</feature>
<organism evidence="10 11">
    <name type="scientific">Candidatus Spyradosoma merdigallinarum</name>
    <dbReference type="NCBI Taxonomy" id="2840950"/>
    <lineage>
        <taxon>Bacteria</taxon>
        <taxon>Pseudomonadati</taxon>
        <taxon>Verrucomicrobiota</taxon>
        <taxon>Opitutia</taxon>
        <taxon>Opitutia incertae sedis</taxon>
        <taxon>Candidatus Spyradosoma</taxon>
    </lineage>
</organism>
<evidence type="ECO:0000256" key="7">
    <source>
        <dbReference type="ARBA" id="ARBA00048169"/>
    </source>
</evidence>
<dbReference type="PIRSF" id="PIRSF001438">
    <property type="entry name" value="4pyrrol_synth_OHMeBilane_synth"/>
    <property type="match status" value="1"/>
</dbReference>
<comment type="caution">
    <text evidence="10">The sequence shown here is derived from an EMBL/GenBank/DDBJ whole genome shotgun (WGS) entry which is preliminary data.</text>
</comment>
<dbReference type="InterPro" id="IPR036803">
    <property type="entry name" value="Porphobilinogen_deaminase_C_sf"/>
</dbReference>
<dbReference type="EC" id="2.5.1.61" evidence="4 8"/>
<dbReference type="PANTHER" id="PTHR11557:SF0">
    <property type="entry name" value="PORPHOBILINOGEN DEAMINASE"/>
    <property type="match status" value="1"/>
</dbReference>
<keyword evidence="6" id="KW-0627">Porphyrin biosynthesis</keyword>
<dbReference type="InterPro" id="IPR000860">
    <property type="entry name" value="HemC"/>
</dbReference>
<dbReference type="GO" id="GO:0006783">
    <property type="term" value="P:heme biosynthetic process"/>
    <property type="evidence" value="ECO:0007669"/>
    <property type="project" value="TreeGrafter"/>
</dbReference>
<evidence type="ECO:0000256" key="5">
    <source>
        <dbReference type="ARBA" id="ARBA00022679"/>
    </source>
</evidence>
<dbReference type="Pfam" id="PF01379">
    <property type="entry name" value="Porphobil_deam"/>
    <property type="match status" value="1"/>
</dbReference>
<evidence type="ECO:0000256" key="6">
    <source>
        <dbReference type="ARBA" id="ARBA00023244"/>
    </source>
</evidence>
<gene>
    <name evidence="10" type="primary">hemC</name>
    <name evidence="10" type="ORF">IAC75_05240</name>
</gene>
<comment type="similarity">
    <text evidence="3">Belongs to the HMBS family.</text>
</comment>
<dbReference type="GO" id="GO:0005737">
    <property type="term" value="C:cytoplasm"/>
    <property type="evidence" value="ECO:0007669"/>
    <property type="project" value="UniProtKB-UniRule"/>
</dbReference>
<keyword evidence="5 10" id="KW-0808">Transferase</keyword>
<dbReference type="GO" id="GO:0004418">
    <property type="term" value="F:hydroxymethylbilane synthase activity"/>
    <property type="evidence" value="ECO:0007669"/>
    <property type="project" value="UniProtKB-UniRule"/>
</dbReference>
<dbReference type="EMBL" id="DVOG01000135">
    <property type="protein sequence ID" value="HIV04535.1"/>
    <property type="molecule type" value="Genomic_DNA"/>
</dbReference>
<dbReference type="SUPFAM" id="SSF53850">
    <property type="entry name" value="Periplasmic binding protein-like II"/>
    <property type="match status" value="1"/>
</dbReference>
<evidence type="ECO:0000313" key="10">
    <source>
        <dbReference type="EMBL" id="HIV04535.1"/>
    </source>
</evidence>
<reference evidence="10" key="1">
    <citation type="submission" date="2020-10" db="EMBL/GenBank/DDBJ databases">
        <authorList>
            <person name="Gilroy R."/>
        </authorList>
    </citation>
    <scope>NUCLEOTIDE SEQUENCE</scope>
    <source>
        <strain evidence="10">10669</strain>
    </source>
</reference>
<evidence type="ECO:0000256" key="4">
    <source>
        <dbReference type="ARBA" id="ARBA00012655"/>
    </source>
</evidence>
<proteinExistence type="inferred from homology"/>
<reference evidence="10" key="2">
    <citation type="journal article" date="2021" name="PeerJ">
        <title>Extensive microbial diversity within the chicken gut microbiome revealed by metagenomics and culture.</title>
        <authorList>
            <person name="Gilroy R."/>
            <person name="Ravi A."/>
            <person name="Getino M."/>
            <person name="Pursley I."/>
            <person name="Horton D.L."/>
            <person name="Alikhan N.F."/>
            <person name="Baker D."/>
            <person name="Gharbi K."/>
            <person name="Hall N."/>
            <person name="Watson M."/>
            <person name="Adriaenssens E.M."/>
            <person name="Foster-Nyarko E."/>
            <person name="Jarju S."/>
            <person name="Secka A."/>
            <person name="Antonio M."/>
            <person name="Oren A."/>
            <person name="Chaudhuri R.R."/>
            <person name="La Ragione R."/>
            <person name="Hildebrand F."/>
            <person name="Pallen M.J."/>
        </authorList>
    </citation>
    <scope>NUCLEOTIDE SEQUENCE</scope>
    <source>
        <strain evidence="10">10669</strain>
    </source>
</reference>
<dbReference type="Proteomes" id="UP000886812">
    <property type="component" value="Unassembled WGS sequence"/>
</dbReference>
<evidence type="ECO:0000313" key="11">
    <source>
        <dbReference type="Proteomes" id="UP000886812"/>
    </source>
</evidence>
<comment type="catalytic activity">
    <reaction evidence="7">
        <text>4 porphobilinogen + H2O = hydroxymethylbilane + 4 NH4(+)</text>
        <dbReference type="Rhea" id="RHEA:13185"/>
        <dbReference type="ChEBI" id="CHEBI:15377"/>
        <dbReference type="ChEBI" id="CHEBI:28938"/>
        <dbReference type="ChEBI" id="CHEBI:57845"/>
        <dbReference type="ChEBI" id="CHEBI:58126"/>
        <dbReference type="EC" id="2.5.1.61"/>
    </reaction>
</comment>
<dbReference type="SUPFAM" id="SSF54782">
    <property type="entry name" value="Porphobilinogen deaminase (hydroxymethylbilane synthase), C-terminal domain"/>
    <property type="match status" value="1"/>
</dbReference>
<evidence type="ECO:0000256" key="1">
    <source>
        <dbReference type="ARBA" id="ARBA00002869"/>
    </source>
</evidence>
<comment type="pathway">
    <text evidence="2">Porphyrin-containing compound metabolism; protoporphyrin-IX biosynthesis; coproporphyrinogen-III from 5-aminolevulinate: step 2/4.</text>
</comment>
<evidence type="ECO:0000256" key="8">
    <source>
        <dbReference type="NCBIfam" id="TIGR00212"/>
    </source>
</evidence>
<dbReference type="NCBIfam" id="TIGR00212">
    <property type="entry name" value="hemC"/>
    <property type="match status" value="1"/>
</dbReference>
<dbReference type="PRINTS" id="PR00151">
    <property type="entry name" value="PORPHBDMNASE"/>
</dbReference>
<protein>
    <recommendedName>
        <fullName evidence="4 8">Hydroxymethylbilane synthase</fullName>
        <ecNumber evidence="4 8">2.5.1.61</ecNumber>
    </recommendedName>
</protein>
<dbReference type="Gene3D" id="3.40.190.10">
    <property type="entry name" value="Periplasmic binding protein-like II"/>
    <property type="match status" value="2"/>
</dbReference>